<feature type="non-terminal residue" evidence="12">
    <location>
        <position position="1"/>
    </location>
</feature>
<keyword evidence="9" id="KW-0472">Membrane</keyword>
<dbReference type="InterPro" id="IPR037682">
    <property type="entry name" value="TonB_C"/>
</dbReference>
<evidence type="ECO:0000256" key="8">
    <source>
        <dbReference type="ARBA" id="ARBA00022989"/>
    </source>
</evidence>
<sequence>ARPLRRREKQKTEARRSVSGAGAGADLAAQQSAAGVVRRAEPAYNLNPAPEYPLLARRRGWQGTVLLAVEVKEDGTVGAVSVRTGSSYPILDEAALAAVEKWRFIPGTKDGLPVAMEVLVPVHFVLQRAP</sequence>
<proteinExistence type="inferred from homology"/>
<comment type="subcellular location">
    <subcellularLocation>
        <location evidence="1">Cell inner membrane</location>
        <topology evidence="1">Single-pass membrane protein</topology>
        <orientation evidence="1">Periplasmic side</orientation>
    </subcellularLocation>
</comment>
<protein>
    <submittedName>
        <fullName evidence="12">Ferric siderophore transport system, periplasmic binding protein TonB</fullName>
    </submittedName>
</protein>
<dbReference type="InterPro" id="IPR051045">
    <property type="entry name" value="TonB-dependent_transducer"/>
</dbReference>
<evidence type="ECO:0000259" key="11">
    <source>
        <dbReference type="PROSITE" id="PS52015"/>
    </source>
</evidence>
<evidence type="ECO:0000256" key="9">
    <source>
        <dbReference type="ARBA" id="ARBA00023136"/>
    </source>
</evidence>
<dbReference type="EMBL" id="UOEY01000084">
    <property type="protein sequence ID" value="VAW39710.1"/>
    <property type="molecule type" value="Genomic_DNA"/>
</dbReference>
<dbReference type="GO" id="GO:0098797">
    <property type="term" value="C:plasma membrane protein complex"/>
    <property type="evidence" value="ECO:0007669"/>
    <property type="project" value="TreeGrafter"/>
</dbReference>
<dbReference type="GO" id="GO:0015031">
    <property type="term" value="P:protein transport"/>
    <property type="evidence" value="ECO:0007669"/>
    <property type="project" value="UniProtKB-KW"/>
</dbReference>
<dbReference type="GO" id="GO:0055085">
    <property type="term" value="P:transmembrane transport"/>
    <property type="evidence" value="ECO:0007669"/>
    <property type="project" value="InterPro"/>
</dbReference>
<keyword evidence="3" id="KW-0813">Transport</keyword>
<keyword evidence="6" id="KW-0812">Transmembrane</keyword>
<feature type="domain" description="TonB C-terminal" evidence="11">
    <location>
        <begin position="37"/>
        <end position="130"/>
    </location>
</feature>
<dbReference type="PANTHER" id="PTHR33446:SF2">
    <property type="entry name" value="PROTEIN TONB"/>
    <property type="match status" value="1"/>
</dbReference>
<evidence type="ECO:0000313" key="12">
    <source>
        <dbReference type="EMBL" id="VAW39710.1"/>
    </source>
</evidence>
<gene>
    <name evidence="12" type="ORF">MNBD_DELTA04-782</name>
</gene>
<keyword evidence="5" id="KW-0997">Cell inner membrane</keyword>
<dbReference type="GO" id="GO:0031992">
    <property type="term" value="F:energy transducer activity"/>
    <property type="evidence" value="ECO:0007669"/>
    <property type="project" value="TreeGrafter"/>
</dbReference>
<evidence type="ECO:0000256" key="3">
    <source>
        <dbReference type="ARBA" id="ARBA00022448"/>
    </source>
</evidence>
<dbReference type="Pfam" id="PF03544">
    <property type="entry name" value="TonB_C"/>
    <property type="match status" value="1"/>
</dbReference>
<comment type="similarity">
    <text evidence="2">Belongs to the TonB family.</text>
</comment>
<evidence type="ECO:0000256" key="4">
    <source>
        <dbReference type="ARBA" id="ARBA00022475"/>
    </source>
</evidence>
<evidence type="ECO:0000256" key="2">
    <source>
        <dbReference type="ARBA" id="ARBA00006555"/>
    </source>
</evidence>
<keyword evidence="4" id="KW-1003">Cell membrane</keyword>
<evidence type="ECO:0000256" key="6">
    <source>
        <dbReference type="ARBA" id="ARBA00022692"/>
    </source>
</evidence>
<dbReference type="Gene3D" id="3.30.1150.10">
    <property type="match status" value="1"/>
</dbReference>
<keyword evidence="7" id="KW-0653">Protein transport</keyword>
<dbReference type="PROSITE" id="PS52015">
    <property type="entry name" value="TONB_CTD"/>
    <property type="match status" value="1"/>
</dbReference>
<dbReference type="PANTHER" id="PTHR33446">
    <property type="entry name" value="PROTEIN TONB-RELATED"/>
    <property type="match status" value="1"/>
</dbReference>
<accession>A0A3B0VGD3</accession>
<evidence type="ECO:0000256" key="10">
    <source>
        <dbReference type="SAM" id="MobiDB-lite"/>
    </source>
</evidence>
<keyword evidence="8" id="KW-1133">Transmembrane helix</keyword>
<dbReference type="NCBIfam" id="TIGR01352">
    <property type="entry name" value="tonB_Cterm"/>
    <property type="match status" value="1"/>
</dbReference>
<name>A0A3B0VGD3_9ZZZZ</name>
<reference evidence="12" key="1">
    <citation type="submission" date="2018-06" db="EMBL/GenBank/DDBJ databases">
        <authorList>
            <person name="Zhirakovskaya E."/>
        </authorList>
    </citation>
    <scope>NUCLEOTIDE SEQUENCE</scope>
</reference>
<dbReference type="AlphaFoldDB" id="A0A3B0VGD3"/>
<evidence type="ECO:0000256" key="5">
    <source>
        <dbReference type="ARBA" id="ARBA00022519"/>
    </source>
</evidence>
<dbReference type="InterPro" id="IPR006260">
    <property type="entry name" value="TonB/TolA_C"/>
</dbReference>
<dbReference type="SUPFAM" id="SSF74653">
    <property type="entry name" value="TolA/TonB C-terminal domain"/>
    <property type="match status" value="1"/>
</dbReference>
<evidence type="ECO:0000256" key="1">
    <source>
        <dbReference type="ARBA" id="ARBA00004383"/>
    </source>
</evidence>
<feature type="region of interest" description="Disordered" evidence="10">
    <location>
        <begin position="1"/>
        <end position="26"/>
    </location>
</feature>
<organism evidence="12">
    <name type="scientific">hydrothermal vent metagenome</name>
    <dbReference type="NCBI Taxonomy" id="652676"/>
    <lineage>
        <taxon>unclassified sequences</taxon>
        <taxon>metagenomes</taxon>
        <taxon>ecological metagenomes</taxon>
    </lineage>
</organism>
<evidence type="ECO:0000256" key="7">
    <source>
        <dbReference type="ARBA" id="ARBA00022927"/>
    </source>
</evidence>